<keyword evidence="3" id="KW-1185">Reference proteome</keyword>
<comment type="caution">
    <text evidence="2">The sequence shown here is derived from an EMBL/GenBank/DDBJ whole genome shotgun (WGS) entry which is preliminary data.</text>
</comment>
<gene>
    <name evidence="2" type="ORF">O7A60_31070</name>
</gene>
<name>A0ABU8L5B0_9HYPH</name>
<dbReference type="Proteomes" id="UP001387293">
    <property type="component" value="Unassembled WGS sequence"/>
</dbReference>
<dbReference type="Pfam" id="PF07439">
    <property type="entry name" value="DUF1515"/>
    <property type="match status" value="1"/>
</dbReference>
<keyword evidence="1" id="KW-0472">Membrane</keyword>
<accession>A0ABU8L5B0</accession>
<feature type="transmembrane region" description="Helical" evidence="1">
    <location>
        <begin position="16"/>
        <end position="40"/>
    </location>
</feature>
<proteinExistence type="predicted"/>
<organism evidence="2 3">
    <name type="scientific">Mesorhizobium salmacidum</name>
    <dbReference type="NCBI Taxonomy" id="3015171"/>
    <lineage>
        <taxon>Bacteria</taxon>
        <taxon>Pseudomonadati</taxon>
        <taxon>Pseudomonadota</taxon>
        <taxon>Alphaproteobacteria</taxon>
        <taxon>Hyphomicrobiales</taxon>
        <taxon>Phyllobacteriaceae</taxon>
        <taxon>Mesorhizobium</taxon>
    </lineage>
</organism>
<reference evidence="2 3" key="1">
    <citation type="submission" date="2022-12" db="EMBL/GenBank/DDBJ databases">
        <authorList>
            <person name="Muema E."/>
        </authorList>
    </citation>
    <scope>NUCLEOTIDE SEQUENCE [LARGE SCALE GENOMIC DNA]</scope>
    <source>
        <strain evidence="3">1326</strain>
    </source>
</reference>
<evidence type="ECO:0000313" key="2">
    <source>
        <dbReference type="EMBL" id="MEI9413151.1"/>
    </source>
</evidence>
<dbReference type="EMBL" id="JAPYKS010000052">
    <property type="protein sequence ID" value="MEI9413151.1"/>
    <property type="molecule type" value="Genomic_DNA"/>
</dbReference>
<sequence length="44" mass="4688">MTSVKEVTAEVTRWKLMGLGTLGVTGMAAAALASLVTAYWSDIW</sequence>
<keyword evidence="1" id="KW-1133">Transmembrane helix</keyword>
<keyword evidence="1" id="KW-0812">Transmembrane</keyword>
<feature type="non-terminal residue" evidence="2">
    <location>
        <position position="44"/>
    </location>
</feature>
<evidence type="ECO:0000256" key="1">
    <source>
        <dbReference type="SAM" id="Phobius"/>
    </source>
</evidence>
<protein>
    <submittedName>
        <fullName evidence="2">DUF1515 family protein</fullName>
    </submittedName>
</protein>
<dbReference type="RefSeq" id="WP_337109471.1">
    <property type="nucleotide sequence ID" value="NZ_JAPYKS010000052.1"/>
</dbReference>
<evidence type="ECO:0000313" key="3">
    <source>
        <dbReference type="Proteomes" id="UP001387293"/>
    </source>
</evidence>
<dbReference type="InterPro" id="IPR010889">
    <property type="entry name" value="DUF1515"/>
</dbReference>